<evidence type="ECO:0000313" key="2">
    <source>
        <dbReference type="Proteomes" id="UP000221837"/>
    </source>
</evidence>
<dbReference type="EMBL" id="KY630187">
    <property type="protein sequence ID" value="AQW88904.1"/>
    <property type="molecule type" value="Genomic_DNA"/>
</dbReference>
<keyword evidence="2" id="KW-1185">Reference proteome</keyword>
<accession>A0A1S6UB47</accession>
<dbReference type="OrthoDB" id="14154at10239"/>
<organism evidence="1 2">
    <name type="scientific">Serratia phage BF</name>
    <dbReference type="NCBI Taxonomy" id="1962671"/>
    <lineage>
        <taxon>Viruses</taxon>
        <taxon>Duplodnaviria</taxon>
        <taxon>Heunggongvirae</taxon>
        <taxon>Uroviricota</taxon>
        <taxon>Caudoviricetes</taxon>
        <taxon>Eneladusvirus</taxon>
        <taxon>Eneladusvirus BF</taxon>
    </lineage>
</organism>
<gene>
    <name evidence="1" type="ORF">BF_0379</name>
</gene>
<name>A0A1S6UB47_9CAUD</name>
<reference evidence="1" key="1">
    <citation type="submission" date="2017-02" db="EMBL/GenBank/DDBJ databases">
        <title>Genome sequence of Serratia marcescens phage BF.</title>
        <authorList>
            <person name="Casey E."/>
            <person name="Fitzgerald B."/>
            <person name="Mahony J."/>
            <person name="Lugli G."/>
            <person name="Ventura M."/>
            <person name="van Sinderen D."/>
        </authorList>
    </citation>
    <scope>NUCLEOTIDE SEQUENCE [LARGE SCALE GENOMIC DNA]</scope>
</reference>
<proteinExistence type="predicted"/>
<evidence type="ECO:0000313" key="1">
    <source>
        <dbReference type="EMBL" id="AQW88904.1"/>
    </source>
</evidence>
<dbReference type="Proteomes" id="UP000221837">
    <property type="component" value="Genome"/>
</dbReference>
<protein>
    <submittedName>
        <fullName evidence="1">Uncharacterized protein</fullName>
    </submittedName>
</protein>
<sequence>MKITLRKAHRLVKELQSKVSVRFEQKDVHHSATDDEVRAVVAETQSASFQSVEKALKVQEAIFDIRKSLQDANAKDVDGNTVDSLLNRKVLVEAQMKVLSSFREPSKTKDEEVLNKILREVKDNHESTSEYRSTYTRVSGLSSVMHDNLNTLYVTLKQEQETVSDKLAYINNKLEIEVDDKYKELFKELQVL</sequence>